<keyword evidence="2" id="KW-1185">Reference proteome</keyword>
<dbReference type="AlphaFoldDB" id="W1PIW5"/>
<name>W1PIW5_AMBTC</name>
<dbReference type="KEGG" id="atr:18438092"/>
<dbReference type="Proteomes" id="UP000017836">
    <property type="component" value="Unassembled WGS sequence"/>
</dbReference>
<proteinExistence type="predicted"/>
<dbReference type="PANTHER" id="PTHR36763">
    <property type="entry name" value="EXPRESSED PROTEIN"/>
    <property type="match status" value="1"/>
</dbReference>
<dbReference type="HOGENOM" id="CLU_106922_0_0_1"/>
<dbReference type="EMBL" id="KI392979">
    <property type="protein sequence ID" value="ERN09927.1"/>
    <property type="molecule type" value="Genomic_DNA"/>
</dbReference>
<dbReference type="OrthoDB" id="1867012at2759"/>
<protein>
    <submittedName>
        <fullName evidence="1">Uncharacterized protein</fullName>
    </submittedName>
</protein>
<reference evidence="2" key="1">
    <citation type="journal article" date="2013" name="Science">
        <title>The Amborella genome and the evolution of flowering plants.</title>
        <authorList>
            <consortium name="Amborella Genome Project"/>
        </authorList>
    </citation>
    <scope>NUCLEOTIDE SEQUENCE [LARGE SCALE GENOMIC DNA]</scope>
</reference>
<evidence type="ECO:0000313" key="1">
    <source>
        <dbReference type="EMBL" id="ERN09927.1"/>
    </source>
</evidence>
<dbReference type="Gramene" id="ERN09927">
    <property type="protein sequence ID" value="ERN09927"/>
    <property type="gene ID" value="AMTR_s00013p00179730"/>
</dbReference>
<dbReference type="eggNOG" id="ENOG502QSKP">
    <property type="taxonomic scope" value="Eukaryota"/>
</dbReference>
<organism evidence="1 2">
    <name type="scientific">Amborella trichopoda</name>
    <dbReference type="NCBI Taxonomy" id="13333"/>
    <lineage>
        <taxon>Eukaryota</taxon>
        <taxon>Viridiplantae</taxon>
        <taxon>Streptophyta</taxon>
        <taxon>Embryophyta</taxon>
        <taxon>Tracheophyta</taxon>
        <taxon>Spermatophyta</taxon>
        <taxon>Magnoliopsida</taxon>
        <taxon>Amborellales</taxon>
        <taxon>Amborellaceae</taxon>
        <taxon>Amborella</taxon>
    </lineage>
</organism>
<accession>W1PIW5</accession>
<gene>
    <name evidence="1" type="ORF">AMTR_s00013p00179730</name>
</gene>
<evidence type="ECO:0000313" key="2">
    <source>
        <dbReference type="Proteomes" id="UP000017836"/>
    </source>
</evidence>
<dbReference type="PANTHER" id="PTHR36763:SF1">
    <property type="entry name" value="EXPRESSED PROTEIN"/>
    <property type="match status" value="1"/>
</dbReference>
<dbReference type="OMA" id="TSMMTRP"/>
<sequence>MVQFRFLLRCERPNISEKAEAMASPQLVSESSWGKAGNNNKHSGLQSSGMLSRDQLLQLFNRFSYVTSTPEVKKRIKDAVNDKEEAVMVTTAIQEEILSEIGVDPRFGIACLGKVNATYQNDRDLMIQFYRFAVKEEMACDEAKLEPDKFAEKIQSQQKLQEQQFEMLKKMRKFPWDDQSSMLEELQSQMVNANFDDSAAVLTIEQIQEIARRRSR</sequence>